<keyword evidence="2" id="KW-1185">Reference proteome</keyword>
<gene>
    <name evidence="1" type="ORF">L6164_002176</name>
</gene>
<dbReference type="Proteomes" id="UP000828941">
    <property type="component" value="Chromosome 2"/>
</dbReference>
<dbReference type="EMBL" id="CM039427">
    <property type="protein sequence ID" value="KAI4353210.1"/>
    <property type="molecule type" value="Genomic_DNA"/>
</dbReference>
<proteinExistence type="predicted"/>
<evidence type="ECO:0000313" key="2">
    <source>
        <dbReference type="Proteomes" id="UP000828941"/>
    </source>
</evidence>
<protein>
    <submittedName>
        <fullName evidence="1">Uncharacterized protein</fullName>
    </submittedName>
</protein>
<name>A0ACB9Q2W0_BAUVA</name>
<reference evidence="1 2" key="1">
    <citation type="journal article" date="2022" name="DNA Res.">
        <title>Chromosomal-level genome assembly of the orchid tree Bauhinia variegata (Leguminosae; Cercidoideae) supports the allotetraploid origin hypothesis of Bauhinia.</title>
        <authorList>
            <person name="Zhong Y."/>
            <person name="Chen Y."/>
            <person name="Zheng D."/>
            <person name="Pang J."/>
            <person name="Liu Y."/>
            <person name="Luo S."/>
            <person name="Meng S."/>
            <person name="Qian L."/>
            <person name="Wei D."/>
            <person name="Dai S."/>
            <person name="Zhou R."/>
        </authorList>
    </citation>
    <scope>NUCLEOTIDE SEQUENCE [LARGE SCALE GENOMIC DNA]</scope>
    <source>
        <strain evidence="1">BV-YZ2020</strain>
    </source>
</reference>
<organism evidence="1 2">
    <name type="scientific">Bauhinia variegata</name>
    <name type="common">Purple orchid tree</name>
    <name type="synonym">Phanera variegata</name>
    <dbReference type="NCBI Taxonomy" id="167791"/>
    <lineage>
        <taxon>Eukaryota</taxon>
        <taxon>Viridiplantae</taxon>
        <taxon>Streptophyta</taxon>
        <taxon>Embryophyta</taxon>
        <taxon>Tracheophyta</taxon>
        <taxon>Spermatophyta</taxon>
        <taxon>Magnoliopsida</taxon>
        <taxon>eudicotyledons</taxon>
        <taxon>Gunneridae</taxon>
        <taxon>Pentapetalae</taxon>
        <taxon>rosids</taxon>
        <taxon>fabids</taxon>
        <taxon>Fabales</taxon>
        <taxon>Fabaceae</taxon>
        <taxon>Cercidoideae</taxon>
        <taxon>Cercideae</taxon>
        <taxon>Bauhiniinae</taxon>
        <taxon>Bauhinia</taxon>
    </lineage>
</organism>
<sequence length="449" mass="51061">MDFLFWHLSSIWSILLFILVSSTYLTKTLHFHLNDKLKKKNKLPPGPKPWPIVGNLPEMLSNKPVGKWIHNLMNEMKTEIACIQLGSVHVVVVTSPVIAREFLKTQDAVFASRPTSTSTHIVTRGYLTTALVPFGEQWKKMKKILFKELLSPQKHQWLHDKRIGDADNLVRYIFNQCNDPNKGGLVNVRIAARHYCGNVIRKMIFNKRYFGKNMKDGSPGFEEALMTLGRYHDPIIHERIEQWKNGTKSTEEDLLDVLIALKDEDGNALMTMEEIKAQIIEVMIEVVDNPSNAAEWAISEMLNKPELLQRATEELDRVVGKERLVQESDLPKLNYVKACAREAFRLHPIVPFNVPHVSMADSVINNYFIPKGSHVLLSRMGLGRNTKVWNEPLKFKPDRHLKSDGSEVVLTESNLGFISFSTGRRGCPGVVLGTSMTVMLFARLLHGFS</sequence>
<comment type="caution">
    <text evidence="1">The sequence shown here is derived from an EMBL/GenBank/DDBJ whole genome shotgun (WGS) entry which is preliminary data.</text>
</comment>
<accession>A0ACB9Q2W0</accession>
<evidence type="ECO:0000313" key="1">
    <source>
        <dbReference type="EMBL" id="KAI4353210.1"/>
    </source>
</evidence>